<feature type="compositionally biased region" description="Basic and acidic residues" evidence="1">
    <location>
        <begin position="157"/>
        <end position="197"/>
    </location>
</feature>
<name>A0A147BH84_IXORI</name>
<evidence type="ECO:0000313" key="2">
    <source>
        <dbReference type="EMBL" id="JAR90136.1"/>
    </source>
</evidence>
<evidence type="ECO:0000256" key="1">
    <source>
        <dbReference type="SAM" id="MobiDB-lite"/>
    </source>
</evidence>
<organism evidence="2">
    <name type="scientific">Ixodes ricinus</name>
    <name type="common">Common tick</name>
    <name type="synonym">Acarus ricinus</name>
    <dbReference type="NCBI Taxonomy" id="34613"/>
    <lineage>
        <taxon>Eukaryota</taxon>
        <taxon>Metazoa</taxon>
        <taxon>Ecdysozoa</taxon>
        <taxon>Arthropoda</taxon>
        <taxon>Chelicerata</taxon>
        <taxon>Arachnida</taxon>
        <taxon>Acari</taxon>
        <taxon>Parasitiformes</taxon>
        <taxon>Ixodida</taxon>
        <taxon>Ixodoidea</taxon>
        <taxon>Ixodidae</taxon>
        <taxon>Ixodinae</taxon>
        <taxon>Ixodes</taxon>
    </lineage>
</organism>
<feature type="region of interest" description="Disordered" evidence="1">
    <location>
        <begin position="123"/>
        <end position="197"/>
    </location>
</feature>
<feature type="non-terminal residue" evidence="2">
    <location>
        <position position="1"/>
    </location>
</feature>
<dbReference type="AlphaFoldDB" id="A0A147BH84"/>
<reference evidence="2" key="1">
    <citation type="journal article" date="2018" name="PLoS Negl. Trop. Dis.">
        <title>Sialome diversity of ticks revealed by RNAseq of single tick salivary glands.</title>
        <authorList>
            <person name="Perner J."/>
            <person name="Kropackova S."/>
            <person name="Kopacek P."/>
            <person name="Ribeiro J.M."/>
        </authorList>
    </citation>
    <scope>NUCLEOTIDE SEQUENCE</scope>
    <source>
        <strain evidence="2">Siblings of single egg batch collected in Ceske Budejovice</strain>
        <tissue evidence="2">Salivary glands</tissue>
    </source>
</reference>
<proteinExistence type="predicted"/>
<sequence>EELLQELEMENGTRIVVARMLKNSEAALITVESTKIPRPVIYKAERVRCYLYRPKPQVCTICTKKGHRTDVCPTPRARVCQTCLTRDPIEGHICAPECGVCAGDRQIIDRRCNQRFAARLRGSFKHEPRRSRSTTRRPYETLTSGQQTKYKSRSTKRSMDDLKESWKAKRDQRSGARRDQPTEGRRTRDRSKCRAPS</sequence>
<accession>A0A147BH84</accession>
<protein>
    <submittedName>
        <fullName evidence="2">Uncharacterized protein</fullName>
    </submittedName>
</protein>
<dbReference type="EMBL" id="GEGO01005268">
    <property type="protein sequence ID" value="JAR90136.1"/>
    <property type="molecule type" value="Transcribed_RNA"/>
</dbReference>